<dbReference type="PRINTS" id="PR00455">
    <property type="entry name" value="HTHTETR"/>
</dbReference>
<evidence type="ECO:0000256" key="2">
    <source>
        <dbReference type="ARBA" id="ARBA00023125"/>
    </source>
</evidence>
<dbReference type="PROSITE" id="PS50977">
    <property type="entry name" value="HTH_TETR_2"/>
    <property type="match status" value="1"/>
</dbReference>
<evidence type="ECO:0000256" key="5">
    <source>
        <dbReference type="SAM" id="MobiDB-lite"/>
    </source>
</evidence>
<accession>A0ABU4URK0</accession>
<dbReference type="SUPFAM" id="SSF48498">
    <property type="entry name" value="Tetracyclin repressor-like, C-terminal domain"/>
    <property type="match status" value="1"/>
</dbReference>
<dbReference type="PANTHER" id="PTHR30055:SF234">
    <property type="entry name" value="HTH-TYPE TRANSCRIPTIONAL REGULATOR BETI"/>
    <property type="match status" value="1"/>
</dbReference>
<dbReference type="InterPro" id="IPR009057">
    <property type="entry name" value="Homeodomain-like_sf"/>
</dbReference>
<evidence type="ECO:0000256" key="4">
    <source>
        <dbReference type="PROSITE-ProRule" id="PRU00335"/>
    </source>
</evidence>
<name>A0ABU4URK0_9PSEU</name>
<dbReference type="InterPro" id="IPR050109">
    <property type="entry name" value="HTH-type_TetR-like_transc_reg"/>
</dbReference>
<comment type="caution">
    <text evidence="7">The sequence shown here is derived from an EMBL/GenBank/DDBJ whole genome shotgun (WGS) entry which is preliminary data.</text>
</comment>
<dbReference type="RefSeq" id="WP_319974398.1">
    <property type="nucleotide sequence ID" value="NZ_JAXAVU010000004.1"/>
</dbReference>
<evidence type="ECO:0000256" key="3">
    <source>
        <dbReference type="ARBA" id="ARBA00023163"/>
    </source>
</evidence>
<proteinExistence type="predicted"/>
<keyword evidence="1" id="KW-0805">Transcription regulation</keyword>
<keyword evidence="2 4" id="KW-0238">DNA-binding</keyword>
<feature type="region of interest" description="Disordered" evidence="5">
    <location>
        <begin position="1"/>
        <end position="20"/>
    </location>
</feature>
<dbReference type="Pfam" id="PF21597">
    <property type="entry name" value="TetR_C_43"/>
    <property type="match status" value="1"/>
</dbReference>
<dbReference type="SUPFAM" id="SSF46689">
    <property type="entry name" value="Homeodomain-like"/>
    <property type="match status" value="1"/>
</dbReference>
<feature type="compositionally biased region" description="Basic and acidic residues" evidence="5">
    <location>
        <begin position="11"/>
        <end position="20"/>
    </location>
</feature>
<dbReference type="Pfam" id="PF00440">
    <property type="entry name" value="TetR_N"/>
    <property type="match status" value="1"/>
</dbReference>
<sequence>MGTTRSAGSDRPLRRDAQANRQRVIEAAREVFAARGVSATYDDVAQQAGVGVGTVHRRFPSKELLLEAALEERLEQHAIAIETALDAPTGWEGFVSFLHRAAELHAIDRGVRDIELGADFGTRYLARIRDRIMPVVRQLVDRAVSEGSLRPDVTAEDVPLLLTMISEVALHSREVNPGAWTRYLRIVIDGLRTAPDTCDLGTPMTSPEVEELLRRWLPGIPQRS</sequence>
<dbReference type="InterPro" id="IPR049445">
    <property type="entry name" value="TetR_SbtR-like_C"/>
</dbReference>
<evidence type="ECO:0000313" key="7">
    <source>
        <dbReference type="EMBL" id="MDX8142094.1"/>
    </source>
</evidence>
<feature type="DNA-binding region" description="H-T-H motif" evidence="4">
    <location>
        <begin position="40"/>
        <end position="59"/>
    </location>
</feature>
<dbReference type="InterPro" id="IPR036271">
    <property type="entry name" value="Tet_transcr_reg_TetR-rel_C_sf"/>
</dbReference>
<dbReference type="Proteomes" id="UP001285352">
    <property type="component" value="Unassembled WGS sequence"/>
</dbReference>
<dbReference type="Gene3D" id="1.10.357.10">
    <property type="entry name" value="Tetracycline Repressor, domain 2"/>
    <property type="match status" value="1"/>
</dbReference>
<evidence type="ECO:0000256" key="1">
    <source>
        <dbReference type="ARBA" id="ARBA00023015"/>
    </source>
</evidence>
<reference evidence="7 8" key="1">
    <citation type="submission" date="2023-11" db="EMBL/GenBank/DDBJ databases">
        <title>Lentzea sokolovensis, sp. nov., Lentzea kristufkii, sp. nov., and Lentzea miocenensis, sp. nov., rare actinobacteria from Sokolov Coal Basin, Miocene lacustrine sediment, Czech Republic.</title>
        <authorList>
            <person name="Lara A."/>
            <person name="Kotroba L."/>
            <person name="Nouioui I."/>
            <person name="Neumann-Schaal M."/>
            <person name="Mast Y."/>
            <person name="Chronakova A."/>
        </authorList>
    </citation>
    <scope>NUCLEOTIDE SEQUENCE [LARGE SCALE GENOMIC DNA]</scope>
    <source>
        <strain evidence="7 8">BCCO 10_0061</strain>
    </source>
</reference>
<dbReference type="EMBL" id="JAXAVU010000004">
    <property type="protein sequence ID" value="MDX8142094.1"/>
    <property type="molecule type" value="Genomic_DNA"/>
</dbReference>
<dbReference type="PANTHER" id="PTHR30055">
    <property type="entry name" value="HTH-TYPE TRANSCRIPTIONAL REGULATOR RUTR"/>
    <property type="match status" value="1"/>
</dbReference>
<keyword evidence="3" id="KW-0804">Transcription</keyword>
<gene>
    <name evidence="7" type="ORF">SK854_08230</name>
</gene>
<evidence type="ECO:0000313" key="8">
    <source>
        <dbReference type="Proteomes" id="UP001285352"/>
    </source>
</evidence>
<feature type="domain" description="HTH tetR-type" evidence="6">
    <location>
        <begin position="18"/>
        <end position="77"/>
    </location>
</feature>
<dbReference type="InterPro" id="IPR001647">
    <property type="entry name" value="HTH_TetR"/>
</dbReference>
<keyword evidence="8" id="KW-1185">Reference proteome</keyword>
<organism evidence="7 8">
    <name type="scientific">Lentzea sokolovensis</name>
    <dbReference type="NCBI Taxonomy" id="3095429"/>
    <lineage>
        <taxon>Bacteria</taxon>
        <taxon>Bacillati</taxon>
        <taxon>Actinomycetota</taxon>
        <taxon>Actinomycetes</taxon>
        <taxon>Pseudonocardiales</taxon>
        <taxon>Pseudonocardiaceae</taxon>
        <taxon>Lentzea</taxon>
    </lineage>
</organism>
<protein>
    <submittedName>
        <fullName evidence="7">TetR/AcrR family transcriptional regulator</fullName>
    </submittedName>
</protein>
<evidence type="ECO:0000259" key="6">
    <source>
        <dbReference type="PROSITE" id="PS50977"/>
    </source>
</evidence>